<dbReference type="HOGENOM" id="CLU_1015922_0_0_1"/>
<dbReference type="AlphaFoldDB" id="F4RXR1"/>
<accession>F4RXR1</accession>
<dbReference type="GeneID" id="18930551"/>
<protein>
    <submittedName>
        <fullName evidence="2">Uncharacterized protein</fullName>
    </submittedName>
</protein>
<dbReference type="VEuPathDB" id="FungiDB:MELLADRAFT_66064"/>
<keyword evidence="3" id="KW-1185">Reference proteome</keyword>
<feature type="signal peptide" evidence="1">
    <location>
        <begin position="1"/>
        <end position="21"/>
    </location>
</feature>
<evidence type="ECO:0000313" key="2">
    <source>
        <dbReference type="EMBL" id="EGG02854.1"/>
    </source>
</evidence>
<sequence length="274" mass="31631">MYWKHISFLVWSPLTLELYSALGMMGKVEPGDNWDVATLVYHGKDTWPPKDQVIKKATSNLIQAGRLPSASSSLGPSGFDIPHGYTSQLTYKKKLPEQEVWDLPPMHFVDYVASFDPDVNALRCRHQQHLDTFLQTGYQVYSMAVKSLHNRLGSASHQILETTLEKIKKEKTFHHMSEPERDWYTKIFFILGEAAHEASPIYEPMVNLYNCVASLQTSWYTLYTLAEKNLPETYSFWDRAASKLKIEANLEHILQFPRTLRNGLNQLVKFNLYN</sequence>
<proteinExistence type="predicted"/>
<dbReference type="KEGG" id="mlr:MELLADRAFT_66064"/>
<reference evidence="3" key="1">
    <citation type="journal article" date="2011" name="Proc. Natl. Acad. Sci. U.S.A.">
        <title>Obligate biotrophy features unraveled by the genomic analysis of rust fungi.</title>
        <authorList>
            <person name="Duplessis S."/>
            <person name="Cuomo C.A."/>
            <person name="Lin Y.-C."/>
            <person name="Aerts A."/>
            <person name="Tisserant E."/>
            <person name="Veneault-Fourrey C."/>
            <person name="Joly D.L."/>
            <person name="Hacquard S."/>
            <person name="Amselem J."/>
            <person name="Cantarel B.L."/>
            <person name="Chiu R."/>
            <person name="Coutinho P.M."/>
            <person name="Feau N."/>
            <person name="Field M."/>
            <person name="Frey P."/>
            <person name="Gelhaye E."/>
            <person name="Goldberg J."/>
            <person name="Grabherr M.G."/>
            <person name="Kodira C.D."/>
            <person name="Kohler A."/>
            <person name="Kuees U."/>
            <person name="Lindquist E.A."/>
            <person name="Lucas S.M."/>
            <person name="Mago R."/>
            <person name="Mauceli E."/>
            <person name="Morin E."/>
            <person name="Murat C."/>
            <person name="Pangilinan J.L."/>
            <person name="Park R."/>
            <person name="Pearson M."/>
            <person name="Quesneville H."/>
            <person name="Rouhier N."/>
            <person name="Sakthikumar S."/>
            <person name="Salamov A.A."/>
            <person name="Schmutz J."/>
            <person name="Selles B."/>
            <person name="Shapiro H."/>
            <person name="Tanguay P."/>
            <person name="Tuskan G.A."/>
            <person name="Henrissat B."/>
            <person name="Van de Peer Y."/>
            <person name="Rouze P."/>
            <person name="Ellis J.G."/>
            <person name="Dodds P.N."/>
            <person name="Schein J.E."/>
            <person name="Zhong S."/>
            <person name="Hamelin R.C."/>
            <person name="Grigoriev I.V."/>
            <person name="Szabo L.J."/>
            <person name="Martin F."/>
        </authorList>
    </citation>
    <scope>NUCLEOTIDE SEQUENCE [LARGE SCALE GENOMIC DNA]</scope>
    <source>
        <strain evidence="3">98AG31 / pathotype 3-4-7</strain>
    </source>
</reference>
<dbReference type="Proteomes" id="UP000001072">
    <property type="component" value="Unassembled WGS sequence"/>
</dbReference>
<organism evidence="3">
    <name type="scientific">Melampsora larici-populina (strain 98AG31 / pathotype 3-4-7)</name>
    <name type="common">Poplar leaf rust fungus</name>
    <dbReference type="NCBI Taxonomy" id="747676"/>
    <lineage>
        <taxon>Eukaryota</taxon>
        <taxon>Fungi</taxon>
        <taxon>Dikarya</taxon>
        <taxon>Basidiomycota</taxon>
        <taxon>Pucciniomycotina</taxon>
        <taxon>Pucciniomycetes</taxon>
        <taxon>Pucciniales</taxon>
        <taxon>Melampsoraceae</taxon>
        <taxon>Melampsora</taxon>
    </lineage>
</organism>
<dbReference type="EMBL" id="GL883128">
    <property type="protein sequence ID" value="EGG02854.1"/>
    <property type="molecule type" value="Genomic_DNA"/>
</dbReference>
<evidence type="ECO:0000313" key="3">
    <source>
        <dbReference type="Proteomes" id="UP000001072"/>
    </source>
</evidence>
<dbReference type="RefSeq" id="XP_007413967.1">
    <property type="nucleotide sequence ID" value="XM_007413905.1"/>
</dbReference>
<dbReference type="InParanoid" id="F4RXR1"/>
<evidence type="ECO:0000256" key="1">
    <source>
        <dbReference type="SAM" id="SignalP"/>
    </source>
</evidence>
<gene>
    <name evidence="2" type="ORF">MELLADRAFT_66064</name>
</gene>
<name>F4RXR1_MELLP</name>
<keyword evidence="1" id="KW-0732">Signal</keyword>
<feature type="chain" id="PRO_5003315665" evidence="1">
    <location>
        <begin position="22"/>
        <end position="274"/>
    </location>
</feature>